<name>A0A7K1VAI4_9NOCA</name>
<keyword evidence="2" id="KW-0540">Nuclease</keyword>
<dbReference type="GO" id="GO:0008270">
    <property type="term" value="F:zinc ion binding"/>
    <property type="evidence" value="ECO:0007669"/>
    <property type="project" value="InterPro"/>
</dbReference>
<sequence>MARTDTGHRRHRRNRERLKRLREPCHLCDEPIDYSIPYPHPDSFEADHVKPVSKGGYLFGELRASHKRCNTARGNRSVDEYRDSIRVDCVDRFPTSREW</sequence>
<reference evidence="2 3" key="1">
    <citation type="submission" date="2019-12" db="EMBL/GenBank/DDBJ databases">
        <title>Nocardia sp. nov. ET3-3 isolated from soil.</title>
        <authorList>
            <person name="Kanchanasin P."/>
            <person name="Tanasupawat S."/>
            <person name="Yuki M."/>
            <person name="Kudo T."/>
        </authorList>
    </citation>
    <scope>NUCLEOTIDE SEQUENCE [LARGE SCALE GENOMIC DNA]</scope>
    <source>
        <strain evidence="2 3">ET3-3</strain>
    </source>
</reference>
<evidence type="ECO:0000259" key="1">
    <source>
        <dbReference type="SMART" id="SM00507"/>
    </source>
</evidence>
<dbReference type="Pfam" id="PF01844">
    <property type="entry name" value="HNH"/>
    <property type="match status" value="1"/>
</dbReference>
<keyword evidence="2" id="KW-0378">Hydrolase</keyword>
<accession>A0A7K1VAI4</accession>
<evidence type="ECO:0000313" key="3">
    <source>
        <dbReference type="Proteomes" id="UP000466794"/>
    </source>
</evidence>
<dbReference type="AlphaFoldDB" id="A0A7K1VAI4"/>
<feature type="domain" description="HNH nuclease" evidence="1">
    <location>
        <begin position="12"/>
        <end position="71"/>
    </location>
</feature>
<organism evidence="2 3">
    <name type="scientific">Nocardia terrae</name>
    <dbReference type="NCBI Taxonomy" id="2675851"/>
    <lineage>
        <taxon>Bacteria</taxon>
        <taxon>Bacillati</taxon>
        <taxon>Actinomycetota</taxon>
        <taxon>Actinomycetes</taxon>
        <taxon>Mycobacteriales</taxon>
        <taxon>Nocardiaceae</taxon>
        <taxon>Nocardia</taxon>
    </lineage>
</organism>
<proteinExistence type="predicted"/>
<dbReference type="SMART" id="SM00507">
    <property type="entry name" value="HNHc"/>
    <property type="match status" value="1"/>
</dbReference>
<evidence type="ECO:0000313" key="2">
    <source>
        <dbReference type="EMBL" id="MVU83469.1"/>
    </source>
</evidence>
<dbReference type="EMBL" id="WRPP01000013">
    <property type="protein sequence ID" value="MVU83469.1"/>
    <property type="molecule type" value="Genomic_DNA"/>
</dbReference>
<keyword evidence="2" id="KW-0255">Endonuclease</keyword>
<dbReference type="InterPro" id="IPR003615">
    <property type="entry name" value="HNH_nuc"/>
</dbReference>
<dbReference type="Proteomes" id="UP000466794">
    <property type="component" value="Unassembled WGS sequence"/>
</dbReference>
<comment type="caution">
    <text evidence="2">The sequence shown here is derived from an EMBL/GenBank/DDBJ whole genome shotgun (WGS) entry which is preliminary data.</text>
</comment>
<dbReference type="GO" id="GO:0004519">
    <property type="term" value="F:endonuclease activity"/>
    <property type="evidence" value="ECO:0007669"/>
    <property type="project" value="UniProtKB-KW"/>
</dbReference>
<gene>
    <name evidence="2" type="ORF">GPX89_40310</name>
</gene>
<dbReference type="RefSeq" id="WP_407939560.1">
    <property type="nucleotide sequence ID" value="NZ_WRPP01000013.1"/>
</dbReference>
<dbReference type="GO" id="GO:0003676">
    <property type="term" value="F:nucleic acid binding"/>
    <property type="evidence" value="ECO:0007669"/>
    <property type="project" value="InterPro"/>
</dbReference>
<protein>
    <submittedName>
        <fullName evidence="2">HNH endonuclease</fullName>
    </submittedName>
</protein>
<keyword evidence="3" id="KW-1185">Reference proteome</keyword>
<dbReference type="InterPro" id="IPR002711">
    <property type="entry name" value="HNH"/>
</dbReference>
<dbReference type="Gene3D" id="1.10.30.50">
    <property type="match status" value="1"/>
</dbReference>